<dbReference type="Proteomes" id="UP000007519">
    <property type="component" value="Chromosome"/>
</dbReference>
<dbReference type="AlphaFoldDB" id="H6L789"/>
<gene>
    <name evidence="2" type="ordered locus">SGRA_3965</name>
</gene>
<dbReference type="GO" id="GO:0016020">
    <property type="term" value="C:membrane"/>
    <property type="evidence" value="ECO:0007669"/>
    <property type="project" value="GOC"/>
</dbReference>
<dbReference type="PANTHER" id="PTHR28026">
    <property type="entry name" value="DUF962 DOMAIN PROTEIN (AFU_ORTHOLOGUE AFUA_8G05310)"/>
    <property type="match status" value="1"/>
</dbReference>
<feature type="transmembrane region" description="Helical" evidence="1">
    <location>
        <begin position="103"/>
        <end position="123"/>
    </location>
</feature>
<dbReference type="PANTHER" id="PTHR28026:SF9">
    <property type="entry name" value="2-HYDROXY-PALMITIC ACID DIOXYGENASE MPO1"/>
    <property type="match status" value="1"/>
</dbReference>
<feature type="transmembrane region" description="Helical" evidence="1">
    <location>
        <begin position="138"/>
        <end position="156"/>
    </location>
</feature>
<dbReference type="KEGG" id="sgn:SGRA_3965"/>
<keyword evidence="1" id="KW-1133">Transmembrane helix</keyword>
<dbReference type="STRING" id="984262.SGRA_3965"/>
<keyword evidence="1" id="KW-0472">Membrane</keyword>
<accession>H6L789</accession>
<dbReference type="eggNOG" id="COG4539">
    <property type="taxonomic scope" value="Bacteria"/>
</dbReference>
<feature type="transmembrane region" description="Helical" evidence="1">
    <location>
        <begin position="26"/>
        <end position="50"/>
    </location>
</feature>
<dbReference type="EMBL" id="CP002831">
    <property type="protein sequence ID" value="AFC26680.1"/>
    <property type="molecule type" value="Genomic_DNA"/>
</dbReference>
<feature type="transmembrane region" description="Helical" evidence="1">
    <location>
        <begin position="70"/>
        <end position="91"/>
    </location>
</feature>
<evidence type="ECO:0000313" key="2">
    <source>
        <dbReference type="EMBL" id="AFC26680.1"/>
    </source>
</evidence>
<sequence>MDMPKRAIDTLLEKYGESHQNSINKAIHWICVPTIMFSLLGLLYSIPFFIEPAPLLNWASILVGLTFIYYLRLSLPIFLGFLPIGLGLLYGNHYLAQASASWGLAYGWLAFGLFFIAWIGQFIGHKIEGAKPSFLEDLQFLLVGPAWLLHFIYKSIGIKY</sequence>
<keyword evidence="1" id="KW-0812">Transmembrane</keyword>
<evidence type="ECO:0000256" key="1">
    <source>
        <dbReference type="SAM" id="Phobius"/>
    </source>
</evidence>
<protein>
    <recommendedName>
        <fullName evidence="4">PRS2 protein</fullName>
    </recommendedName>
</protein>
<dbReference type="HOGENOM" id="CLU_081702_2_1_10"/>
<dbReference type="Pfam" id="PF06127">
    <property type="entry name" value="Mpo1-like"/>
    <property type="match status" value="1"/>
</dbReference>
<evidence type="ECO:0000313" key="3">
    <source>
        <dbReference type="Proteomes" id="UP000007519"/>
    </source>
</evidence>
<dbReference type="InterPro" id="IPR009305">
    <property type="entry name" value="Mpo1-like"/>
</dbReference>
<name>H6L789_SAPGL</name>
<evidence type="ECO:0008006" key="4">
    <source>
        <dbReference type="Google" id="ProtNLM"/>
    </source>
</evidence>
<dbReference type="GO" id="GO:0046521">
    <property type="term" value="P:sphingoid catabolic process"/>
    <property type="evidence" value="ECO:0007669"/>
    <property type="project" value="TreeGrafter"/>
</dbReference>
<keyword evidence="3" id="KW-1185">Reference proteome</keyword>
<proteinExistence type="predicted"/>
<organism evidence="2 3">
    <name type="scientific">Saprospira grandis (strain Lewin)</name>
    <dbReference type="NCBI Taxonomy" id="984262"/>
    <lineage>
        <taxon>Bacteria</taxon>
        <taxon>Pseudomonadati</taxon>
        <taxon>Bacteroidota</taxon>
        <taxon>Saprospiria</taxon>
        <taxon>Saprospirales</taxon>
        <taxon>Saprospiraceae</taxon>
        <taxon>Saprospira</taxon>
    </lineage>
</organism>
<reference evidence="2 3" key="1">
    <citation type="journal article" date="2012" name="Stand. Genomic Sci.">
        <title>Complete genome sequencing and analysis of Saprospira grandis str. Lewin, a predatory marine bacterium.</title>
        <authorList>
            <person name="Saw J.H."/>
            <person name="Yuryev A."/>
            <person name="Kanbe M."/>
            <person name="Hou S."/>
            <person name="Young A.G."/>
            <person name="Aizawa S."/>
            <person name="Alam M."/>
        </authorList>
    </citation>
    <scope>NUCLEOTIDE SEQUENCE [LARGE SCALE GENOMIC DNA]</scope>
    <source>
        <strain evidence="2 3">Lewin</strain>
    </source>
</reference>